<proteinExistence type="predicted"/>
<evidence type="ECO:0000313" key="3">
    <source>
        <dbReference type="EMBL" id="VFK52829.1"/>
    </source>
</evidence>
<gene>
    <name evidence="1" type="ORF">BECKTUN1418D_GA0071000_100512</name>
    <name evidence="3" type="ORF">BECKTUN1418E_GA0071001_101011</name>
    <name evidence="2" type="ORF">BECKTUN1418F_GA0071002_100911</name>
</gene>
<organism evidence="1">
    <name type="scientific">Candidatus Kentrum sp. TUN</name>
    <dbReference type="NCBI Taxonomy" id="2126343"/>
    <lineage>
        <taxon>Bacteria</taxon>
        <taxon>Pseudomonadati</taxon>
        <taxon>Pseudomonadota</taxon>
        <taxon>Gammaproteobacteria</taxon>
        <taxon>Candidatus Kentrum</taxon>
    </lineage>
</organism>
<protein>
    <submittedName>
        <fullName evidence="1">Uncharacterized protein</fullName>
    </submittedName>
</protein>
<evidence type="ECO:0000313" key="1">
    <source>
        <dbReference type="EMBL" id="VFK51090.1"/>
    </source>
</evidence>
<dbReference type="AlphaFoldDB" id="A0A450ZBB6"/>
<evidence type="ECO:0000313" key="2">
    <source>
        <dbReference type="EMBL" id="VFK52508.1"/>
    </source>
</evidence>
<dbReference type="EMBL" id="CAADFX010000005">
    <property type="protein sequence ID" value="VFK51090.1"/>
    <property type="molecule type" value="Genomic_DNA"/>
</dbReference>
<reference evidence="1" key="1">
    <citation type="submission" date="2019-02" db="EMBL/GenBank/DDBJ databases">
        <authorList>
            <person name="Gruber-Vodicka R. H."/>
            <person name="Seah K. B. B."/>
        </authorList>
    </citation>
    <scope>NUCLEOTIDE SEQUENCE</scope>
    <source>
        <strain evidence="1">BECK_BY1</strain>
        <strain evidence="3">BECK_BY2</strain>
        <strain evidence="2">BECK_BY3</strain>
    </source>
</reference>
<dbReference type="EMBL" id="CAADFY010000009">
    <property type="protein sequence ID" value="VFK52508.1"/>
    <property type="molecule type" value="Genomic_DNA"/>
</dbReference>
<name>A0A450ZBB6_9GAMM</name>
<dbReference type="EMBL" id="CAADFV010000010">
    <property type="protein sequence ID" value="VFK52829.1"/>
    <property type="molecule type" value="Genomic_DNA"/>
</dbReference>
<accession>A0A450ZBB6</accession>
<sequence length="43" mass="5372">MRKTTPLYILKRIEHTSNIRLPCYKKRSLDIYTRLRYQDFQVL</sequence>